<name>A0AAN8EFT5_9EURO</name>
<sequence>MARKNMQRSREEAAAQQRDLTTAQNAAAAQARRRAQADLTAMTEKRDIAVSEVAASKQQNNRAQSEVVRITAQIEQAQAEVAAAKAETEQVQAEAAAAKAETEQALAENATLTENLKLARKGLQVAAWEERIESAETRCKDAEESEEQVIAENETLKMRCAAAEANATYASRLEGLATYRQKRGKVSLRLQAAEKALEAEEKEGRACSRALDIACAQVTTLKTQLDTIANTNTKREFKRVIVAKDNEIEDLKRWIKSHNAVSTLTRKNGEVAKLEARIERLQQELEELYGHAQRK</sequence>
<protein>
    <recommendedName>
        <fullName evidence="5">Tropomyosin</fullName>
    </recommendedName>
</protein>
<accession>A0AAN8EFT5</accession>
<dbReference type="AlphaFoldDB" id="A0AAN8EFT5"/>
<keyword evidence="1" id="KW-0175">Coiled coil</keyword>
<proteinExistence type="predicted"/>
<evidence type="ECO:0008006" key="5">
    <source>
        <dbReference type="Google" id="ProtNLM"/>
    </source>
</evidence>
<dbReference type="EMBL" id="JAKLMC020000008">
    <property type="protein sequence ID" value="KAK5954749.1"/>
    <property type="molecule type" value="Genomic_DNA"/>
</dbReference>
<feature type="coiled-coil region" evidence="1">
    <location>
        <begin position="60"/>
        <end position="159"/>
    </location>
</feature>
<reference evidence="3 4" key="1">
    <citation type="submission" date="2022-12" db="EMBL/GenBank/DDBJ databases">
        <title>Genomic features and morphological characterization of a novel Knufia sp. strain isolated from spacecraft assembly facility.</title>
        <authorList>
            <person name="Teixeira M."/>
            <person name="Chander A.M."/>
            <person name="Stajich J.E."/>
            <person name="Venkateswaran K."/>
        </authorList>
    </citation>
    <scope>NUCLEOTIDE SEQUENCE [LARGE SCALE GENOMIC DNA]</scope>
    <source>
        <strain evidence="3 4">FJI-L2-BK-P2</strain>
    </source>
</reference>
<gene>
    <name evidence="3" type="ORF">OHC33_004474</name>
</gene>
<organism evidence="3 4">
    <name type="scientific">Knufia fluminis</name>
    <dbReference type="NCBI Taxonomy" id="191047"/>
    <lineage>
        <taxon>Eukaryota</taxon>
        <taxon>Fungi</taxon>
        <taxon>Dikarya</taxon>
        <taxon>Ascomycota</taxon>
        <taxon>Pezizomycotina</taxon>
        <taxon>Eurotiomycetes</taxon>
        <taxon>Chaetothyriomycetidae</taxon>
        <taxon>Chaetothyriales</taxon>
        <taxon>Trichomeriaceae</taxon>
        <taxon>Knufia</taxon>
    </lineage>
</organism>
<evidence type="ECO:0000256" key="1">
    <source>
        <dbReference type="SAM" id="Coils"/>
    </source>
</evidence>
<evidence type="ECO:0000313" key="3">
    <source>
        <dbReference type="EMBL" id="KAK5954749.1"/>
    </source>
</evidence>
<comment type="caution">
    <text evidence="3">The sequence shown here is derived from an EMBL/GenBank/DDBJ whole genome shotgun (WGS) entry which is preliminary data.</text>
</comment>
<keyword evidence="4" id="KW-1185">Reference proteome</keyword>
<evidence type="ECO:0000313" key="4">
    <source>
        <dbReference type="Proteomes" id="UP001316803"/>
    </source>
</evidence>
<evidence type="ECO:0000256" key="2">
    <source>
        <dbReference type="SAM" id="MobiDB-lite"/>
    </source>
</evidence>
<dbReference type="Proteomes" id="UP001316803">
    <property type="component" value="Unassembled WGS sequence"/>
</dbReference>
<feature type="region of interest" description="Disordered" evidence="2">
    <location>
        <begin position="1"/>
        <end position="41"/>
    </location>
</feature>
<feature type="coiled-coil region" evidence="1">
    <location>
        <begin position="264"/>
        <end position="291"/>
    </location>
</feature>